<feature type="region of interest" description="Disordered" evidence="1">
    <location>
        <begin position="471"/>
        <end position="655"/>
    </location>
</feature>
<feature type="compositionally biased region" description="Polar residues" evidence="1">
    <location>
        <begin position="1504"/>
        <end position="1514"/>
    </location>
</feature>
<feature type="compositionally biased region" description="Basic and acidic residues" evidence="1">
    <location>
        <begin position="982"/>
        <end position="992"/>
    </location>
</feature>
<reference evidence="2 3" key="1">
    <citation type="submission" date="2018-01" db="EMBL/GenBank/DDBJ databases">
        <title>Comparison of the Chinese Bamboo Partridge and Red Junglefowl genome sequences highlights the importance of demography in genome evolution.</title>
        <authorList>
            <person name="Tiley G.P."/>
            <person name="Kimball R.T."/>
            <person name="Braun E.L."/>
            <person name="Burleigh J.G."/>
        </authorList>
    </citation>
    <scope>NUCLEOTIDE SEQUENCE [LARGE SCALE GENOMIC DNA]</scope>
    <source>
        <strain evidence="2">RTK389</strain>
        <tissue evidence="2">Blood</tissue>
    </source>
</reference>
<dbReference type="GO" id="GO:0030154">
    <property type="term" value="P:cell differentiation"/>
    <property type="evidence" value="ECO:0007669"/>
    <property type="project" value="TreeGrafter"/>
</dbReference>
<feature type="region of interest" description="Disordered" evidence="1">
    <location>
        <begin position="1224"/>
        <end position="1358"/>
    </location>
</feature>
<feature type="region of interest" description="Disordered" evidence="1">
    <location>
        <begin position="1171"/>
        <end position="1190"/>
    </location>
</feature>
<feature type="compositionally biased region" description="Polar residues" evidence="1">
    <location>
        <begin position="525"/>
        <end position="536"/>
    </location>
</feature>
<dbReference type="InterPro" id="IPR033184">
    <property type="entry name" value="PRRC2"/>
</dbReference>
<feature type="compositionally biased region" description="Basic and acidic residues" evidence="1">
    <location>
        <begin position="903"/>
        <end position="920"/>
    </location>
</feature>
<feature type="compositionally biased region" description="Basic and acidic residues" evidence="1">
    <location>
        <begin position="756"/>
        <end position="790"/>
    </location>
</feature>
<feature type="compositionally biased region" description="Low complexity" evidence="1">
    <location>
        <begin position="1275"/>
        <end position="1284"/>
    </location>
</feature>
<evidence type="ECO:0008006" key="4">
    <source>
        <dbReference type="Google" id="ProtNLM"/>
    </source>
</evidence>
<feature type="compositionally biased region" description="Basic and acidic residues" evidence="1">
    <location>
        <begin position="1025"/>
        <end position="1034"/>
    </location>
</feature>
<feature type="compositionally biased region" description="Polar residues" evidence="1">
    <location>
        <begin position="944"/>
        <end position="967"/>
    </location>
</feature>
<feature type="compositionally biased region" description="Polar residues" evidence="1">
    <location>
        <begin position="1224"/>
        <end position="1255"/>
    </location>
</feature>
<dbReference type="Proteomes" id="UP000237246">
    <property type="component" value="Unassembled WGS sequence"/>
</dbReference>
<evidence type="ECO:0000256" key="1">
    <source>
        <dbReference type="SAM" id="MobiDB-lite"/>
    </source>
</evidence>
<gene>
    <name evidence="2" type="ORF">CIB84_005484</name>
</gene>
<accession>A0A2P4T324</accession>
<name>A0A2P4T324_BAMTH</name>
<feature type="non-terminal residue" evidence="2">
    <location>
        <position position="1633"/>
    </location>
</feature>
<evidence type="ECO:0000313" key="2">
    <source>
        <dbReference type="EMBL" id="POI30765.1"/>
    </source>
</evidence>
<feature type="region of interest" description="Disordered" evidence="1">
    <location>
        <begin position="121"/>
        <end position="242"/>
    </location>
</feature>
<feature type="compositionally biased region" description="Basic and acidic residues" evidence="1">
    <location>
        <begin position="7"/>
        <end position="18"/>
    </location>
</feature>
<organism evidence="2 3">
    <name type="scientific">Bambusicola thoracicus</name>
    <name type="common">Chinese bamboo-partridge</name>
    <name type="synonym">Perdix thoracica</name>
    <dbReference type="NCBI Taxonomy" id="9083"/>
    <lineage>
        <taxon>Eukaryota</taxon>
        <taxon>Metazoa</taxon>
        <taxon>Chordata</taxon>
        <taxon>Craniata</taxon>
        <taxon>Vertebrata</taxon>
        <taxon>Euteleostomi</taxon>
        <taxon>Archelosauria</taxon>
        <taxon>Archosauria</taxon>
        <taxon>Dinosauria</taxon>
        <taxon>Saurischia</taxon>
        <taxon>Theropoda</taxon>
        <taxon>Coelurosauria</taxon>
        <taxon>Aves</taxon>
        <taxon>Neognathae</taxon>
        <taxon>Galloanserae</taxon>
        <taxon>Galliformes</taxon>
        <taxon>Phasianidae</taxon>
        <taxon>Perdicinae</taxon>
        <taxon>Bambusicola</taxon>
    </lineage>
</organism>
<dbReference type="PANTHER" id="PTHR14038">
    <property type="entry name" value="BAT2 HLA-B-ASSOCIATED TRANSCRIPT 2"/>
    <property type="match status" value="1"/>
</dbReference>
<dbReference type="OrthoDB" id="1939715at2759"/>
<feature type="region of interest" description="Disordered" evidence="1">
    <location>
        <begin position="883"/>
        <end position="1127"/>
    </location>
</feature>
<feature type="region of interest" description="Disordered" evidence="1">
    <location>
        <begin position="664"/>
        <end position="683"/>
    </location>
</feature>
<feature type="compositionally biased region" description="Acidic residues" evidence="1">
    <location>
        <begin position="621"/>
        <end position="631"/>
    </location>
</feature>
<dbReference type="PANTHER" id="PTHR14038:SF4">
    <property type="entry name" value="PROTEIN PRRC2B"/>
    <property type="match status" value="1"/>
</dbReference>
<feature type="compositionally biased region" description="Basic and acidic residues" evidence="1">
    <location>
        <begin position="471"/>
        <end position="480"/>
    </location>
</feature>
<comment type="caution">
    <text evidence="2">The sequence shown here is derived from an EMBL/GenBank/DDBJ whole genome shotgun (WGS) entry which is preliminary data.</text>
</comment>
<feature type="region of interest" description="Disordered" evidence="1">
    <location>
        <begin position="1"/>
        <end position="104"/>
    </location>
</feature>
<feature type="compositionally biased region" description="Basic and acidic residues" evidence="1">
    <location>
        <begin position="553"/>
        <end position="587"/>
    </location>
</feature>
<feature type="compositionally biased region" description="Basic and acidic residues" evidence="1">
    <location>
        <begin position="1101"/>
        <end position="1121"/>
    </location>
</feature>
<feature type="compositionally biased region" description="Basic and acidic residues" evidence="1">
    <location>
        <begin position="1339"/>
        <end position="1354"/>
    </location>
</feature>
<keyword evidence="3" id="KW-1185">Reference proteome</keyword>
<dbReference type="EMBL" id="PPHD01010740">
    <property type="protein sequence ID" value="POI30765.1"/>
    <property type="molecule type" value="Genomic_DNA"/>
</dbReference>
<feature type="region of interest" description="Disordered" evidence="1">
    <location>
        <begin position="1500"/>
        <end position="1529"/>
    </location>
</feature>
<feature type="compositionally biased region" description="Basic and acidic residues" evidence="1">
    <location>
        <begin position="1302"/>
        <end position="1332"/>
    </location>
</feature>
<feature type="compositionally biased region" description="Basic and acidic residues" evidence="1">
    <location>
        <begin position="128"/>
        <end position="139"/>
    </location>
</feature>
<feature type="compositionally biased region" description="Basic and acidic residues" evidence="1">
    <location>
        <begin position="64"/>
        <end position="104"/>
    </location>
</feature>
<evidence type="ECO:0000313" key="3">
    <source>
        <dbReference type="Proteomes" id="UP000237246"/>
    </source>
</evidence>
<feature type="region of interest" description="Disordered" evidence="1">
    <location>
        <begin position="689"/>
        <end position="854"/>
    </location>
</feature>
<protein>
    <recommendedName>
        <fullName evidence="4">BAT2 N-terminal domain-containing protein</fullName>
    </recommendedName>
</protein>
<feature type="compositionally biased region" description="Basic and acidic residues" evidence="1">
    <location>
        <begin position="632"/>
        <end position="646"/>
    </location>
</feature>
<proteinExistence type="predicted"/>
<sequence length="1633" mass="182502">MSSADSADVKHTVEEGKNWSDSVGLSRSVRKAQDSQQPPRKINGWNSTSEYQKPSQGSALRQQSIEDKEEKVPLRQKFVHSEISEAVERARKRREEEERRAREERLAACAAKLKQLDQKCKLAQKSGETQKHTENEDLRPPNTEKSPVQENGHVFRRATPEFHTQDVSGYLEEETPAPAAPQSSSEEELREAPSPAQEFSKYQKSLPPRFQRQQQQEQLYKMQHWQQQQVYPPPSHSHRTFYPPHPQMLGFDPRWMMMPSYLDPRMAQSRTPVDFYPSALHPSGEMFSAFAFIIAVDLVQYKGIMKPMIQQDSIGGNSCRSEDQNCQAGQVERKAAPMDTVPVWGQEGYASLQSKGYSLSHQKQSDNMTMEGLHARNGSSYSSSPGRPENLNTQRDLFEERGEEYLNAFDKKAQGDFDSCLSSQRLGQDLLFQHQESVQETCPSSNRHANLRCSPLEPDFIQAEKKPEYNGWDISHHQKPSESAAEITEEVPRSEQSFTADPWKKEGANNTKQPAEETAEWAPENRSTGVQQQEQIGRTRRSGPIKKPVLKALKVEEKEKEMEKVKLEGEDTSRHLKEKVTVQKVENESDDSAALLNSTRYLLDDKGSSQASLAREAEKSQEEEEEEEEEDKPERTWENKLSRESSDLPPTKRNNWIFIDEEQAFGGRGQGRGRGRGFREFTFRGRGTVVSSRGVYNNQRSSRGRGLREFNQPEDFPRGKPRRRIASETHSEGSEYEELPKRRRQRGSENSNDGSVLDREDSDLKKGDFKESWRSNKIYSDDHTSLDPKMRAPRAFGRSLPPRLSNSGYGRRGFMGKEPTQWQGRSGGAGWQEYSHTSPSDAFGSRQQSDRDYIQDSYKHVDSFSSRVFDESHLDDKRHFFQEDYLADQENIENRPFRRRRPPRQDKPPRFRRLRQERELVGQWNPEEGGPNLLPSQWPGRPKLSTTEKSSISGRRSPELSYQNSSDHANEEWETASESSDFSERRERRDGVSESEGQLESGLGSGSLGEKRELAKRSFSSQRPLVDRQNRKAEPAGYAEQSVRTVGAASRYESQQNGALIKSKRSPEEGGGLGNTSGGSSHSIYSLDRASLANSESAEGPGKKSEKEPKSAVQRASEKGETLSQFELNYGSTIIDNRVSSTAEENEVGSMAGEGFIEVLTKKQRRLLEEERRKKEQAAQAPAKARVLQSRIPPRFAKKQNSLCLEQSDVTVSGNSLGTEIWESNSPALSVQSPGSDSWSKPVNTFNGTESSSTEGFKGSQGDSGIDLSAESRESSATSSQRSSPYGTLKPEEMNGAGLVDPKPDCQKEQVQKQSDKKDSDQGSGQNKEHKPGPIGNERSLKNRKGSEGTERLEGNIPPVNGVEIHVDSVLPVPPIEFGVNPKVRIEFNFIFLVVNLLRCERWFEAVGLLRGSFQRIHCGFALDFIDTDQDSDFSLPPGSASGTAANPVTKLQDALASNAGLTQSIPILRRDHHLQRCIGLNPMSFPTAELTLKMESARKAWENSPSLPEQNSPGGAGSGIQPPSSVGASNGVSYSSFGGVSMPPMPVASVAPSASIPGNHIPPLYLDGHVFASQPRLVPQTIPQQQSYQQAAAAQQIPISLHTSLQAQAQLGLRGGLPVSQSQEMYSSIQPF</sequence>
<feature type="compositionally biased region" description="Polar residues" evidence="1">
    <location>
        <begin position="34"/>
        <end position="63"/>
    </location>
</feature>
<feature type="compositionally biased region" description="Polar residues" evidence="1">
    <location>
        <begin position="689"/>
        <end position="701"/>
    </location>
</feature>